<dbReference type="Proteomes" id="UP000772566">
    <property type="component" value="Unassembled WGS sequence"/>
</dbReference>
<dbReference type="Pfam" id="PF00005">
    <property type="entry name" value="ABC_tran"/>
    <property type="match status" value="1"/>
</dbReference>
<feature type="domain" description="ABC transporter" evidence="5">
    <location>
        <begin position="3"/>
        <end position="239"/>
    </location>
</feature>
<evidence type="ECO:0000256" key="1">
    <source>
        <dbReference type="ARBA" id="ARBA00005417"/>
    </source>
</evidence>
<dbReference type="Gene3D" id="3.40.50.300">
    <property type="entry name" value="P-loop containing nucleotide triphosphate hydrolases"/>
    <property type="match status" value="1"/>
</dbReference>
<sequence length="250" mass="27423">MNLCVSQLCAWYEKKDREKPIIYDVNFSLSTGDLCALVGVNGAGKSTLFKALMDTIAWEGSLTWGQQPLSQARKQGKVAYVPQTEAIDATFPLLVKDVVMQGRYVHQGWMRIPSAQDKKLVAQALERVNLADLADRPLAQLSGGQRKRVFVARGIAQAAELIFLDEPFAGVDARSEAIITEQLNNLSKEGKTLLVSIHDINLAQQKFPLCLVINKTITAQGPSKEILSGDALLQNLGISEDTHIEEVLHA</sequence>
<dbReference type="AlphaFoldDB" id="A0A930YSK8"/>
<gene>
    <name evidence="6" type="ORF">HXK23_03095</name>
</gene>
<dbReference type="CDD" id="cd03235">
    <property type="entry name" value="ABC_Metallic_Cations"/>
    <property type="match status" value="1"/>
</dbReference>
<organism evidence="6 7">
    <name type="scientific">Lancefieldella parvula</name>
    <dbReference type="NCBI Taxonomy" id="1382"/>
    <lineage>
        <taxon>Bacteria</taxon>
        <taxon>Bacillati</taxon>
        <taxon>Actinomycetota</taxon>
        <taxon>Coriobacteriia</taxon>
        <taxon>Coriobacteriales</taxon>
        <taxon>Atopobiaceae</taxon>
        <taxon>Lancefieldella</taxon>
    </lineage>
</organism>
<keyword evidence="2" id="KW-0813">Transport</keyword>
<dbReference type="SMART" id="SM00382">
    <property type="entry name" value="AAA"/>
    <property type="match status" value="1"/>
</dbReference>
<dbReference type="SUPFAM" id="SSF52540">
    <property type="entry name" value="P-loop containing nucleoside triphosphate hydrolases"/>
    <property type="match status" value="1"/>
</dbReference>
<reference evidence="6" key="1">
    <citation type="submission" date="2020-04" db="EMBL/GenBank/DDBJ databases">
        <title>Deep metagenomics examines the oral microbiome during advanced dental caries in children, revealing novel taxa and co-occurrences with host molecules.</title>
        <authorList>
            <person name="Baker J.L."/>
            <person name="Morton J.T."/>
            <person name="Dinis M."/>
            <person name="Alvarez R."/>
            <person name="Tran N.C."/>
            <person name="Knight R."/>
            <person name="Edlund A."/>
        </authorList>
    </citation>
    <scope>NUCLEOTIDE SEQUENCE</scope>
    <source>
        <strain evidence="6">JCVI_22A_bin.2</strain>
    </source>
</reference>
<proteinExistence type="inferred from homology"/>
<dbReference type="PROSITE" id="PS50893">
    <property type="entry name" value="ABC_TRANSPORTER_2"/>
    <property type="match status" value="1"/>
</dbReference>
<keyword evidence="4 6" id="KW-0067">ATP-binding</keyword>
<dbReference type="InterPro" id="IPR050153">
    <property type="entry name" value="Metal_Ion_Import_ABC"/>
</dbReference>
<dbReference type="PANTHER" id="PTHR42734">
    <property type="entry name" value="METAL TRANSPORT SYSTEM ATP-BINDING PROTEIN TM_0124-RELATED"/>
    <property type="match status" value="1"/>
</dbReference>
<dbReference type="PANTHER" id="PTHR42734:SF5">
    <property type="entry name" value="IRON TRANSPORT SYSTEM ATP-BINDING PROTEIN HI_0361-RELATED"/>
    <property type="match status" value="1"/>
</dbReference>
<accession>A0A930YSK8</accession>
<comment type="caution">
    <text evidence="6">The sequence shown here is derived from an EMBL/GenBank/DDBJ whole genome shotgun (WGS) entry which is preliminary data.</text>
</comment>
<dbReference type="InterPro" id="IPR017871">
    <property type="entry name" value="ABC_transporter-like_CS"/>
</dbReference>
<dbReference type="InterPro" id="IPR003439">
    <property type="entry name" value="ABC_transporter-like_ATP-bd"/>
</dbReference>
<dbReference type="PROSITE" id="PS00211">
    <property type="entry name" value="ABC_TRANSPORTER_1"/>
    <property type="match status" value="1"/>
</dbReference>
<keyword evidence="3" id="KW-0547">Nucleotide-binding</keyword>
<dbReference type="GO" id="GO:0016887">
    <property type="term" value="F:ATP hydrolysis activity"/>
    <property type="evidence" value="ECO:0007669"/>
    <property type="project" value="InterPro"/>
</dbReference>
<evidence type="ECO:0000256" key="2">
    <source>
        <dbReference type="ARBA" id="ARBA00022448"/>
    </source>
</evidence>
<dbReference type="EMBL" id="JABZGT010000147">
    <property type="protein sequence ID" value="MBF4809196.1"/>
    <property type="molecule type" value="Genomic_DNA"/>
</dbReference>
<comment type="similarity">
    <text evidence="1">Belongs to the ABC transporter superfamily.</text>
</comment>
<protein>
    <submittedName>
        <fullName evidence="6">Metal ABC transporter ATP-binding protein</fullName>
    </submittedName>
</protein>
<dbReference type="InterPro" id="IPR027417">
    <property type="entry name" value="P-loop_NTPase"/>
</dbReference>
<dbReference type="GO" id="GO:0005524">
    <property type="term" value="F:ATP binding"/>
    <property type="evidence" value="ECO:0007669"/>
    <property type="project" value="UniProtKB-KW"/>
</dbReference>
<dbReference type="InterPro" id="IPR003593">
    <property type="entry name" value="AAA+_ATPase"/>
</dbReference>
<evidence type="ECO:0000313" key="7">
    <source>
        <dbReference type="Proteomes" id="UP000772566"/>
    </source>
</evidence>
<evidence type="ECO:0000256" key="4">
    <source>
        <dbReference type="ARBA" id="ARBA00022840"/>
    </source>
</evidence>
<evidence type="ECO:0000313" key="6">
    <source>
        <dbReference type="EMBL" id="MBF4809196.1"/>
    </source>
</evidence>
<name>A0A930YSK8_9ACTN</name>
<evidence type="ECO:0000256" key="3">
    <source>
        <dbReference type="ARBA" id="ARBA00022741"/>
    </source>
</evidence>
<evidence type="ECO:0000259" key="5">
    <source>
        <dbReference type="PROSITE" id="PS50893"/>
    </source>
</evidence>